<gene>
    <name evidence="1" type="ORF">FA95DRAFT_1471420</name>
</gene>
<sequence>LDPTRPVNLQVYESGDLEVANWTERVQTLDNETPLVVFSKTYCPYSKAAKAVLKQYDLSPAPSIVEVDLREDGGILKALLTRLTGRGTFPNVVLQGKTLGGYDDLWALHQAGVLQSTFERAGVKVRGNV</sequence>
<name>A0ACB8RLB2_9AGAM</name>
<feature type="non-terminal residue" evidence="1">
    <location>
        <position position="1"/>
    </location>
</feature>
<evidence type="ECO:0000313" key="1">
    <source>
        <dbReference type="EMBL" id="KAI0044981.1"/>
    </source>
</evidence>
<reference evidence="1" key="2">
    <citation type="journal article" date="2022" name="New Phytol.">
        <title>Evolutionary transition to the ectomycorrhizal habit in the genomes of a hyperdiverse lineage of mushroom-forming fungi.</title>
        <authorList>
            <person name="Looney B."/>
            <person name="Miyauchi S."/>
            <person name="Morin E."/>
            <person name="Drula E."/>
            <person name="Courty P.E."/>
            <person name="Kohler A."/>
            <person name="Kuo A."/>
            <person name="LaButti K."/>
            <person name="Pangilinan J."/>
            <person name="Lipzen A."/>
            <person name="Riley R."/>
            <person name="Andreopoulos W."/>
            <person name="He G."/>
            <person name="Johnson J."/>
            <person name="Nolan M."/>
            <person name="Tritt A."/>
            <person name="Barry K.W."/>
            <person name="Grigoriev I.V."/>
            <person name="Nagy L.G."/>
            <person name="Hibbett D."/>
            <person name="Henrissat B."/>
            <person name="Matheny P.B."/>
            <person name="Labbe J."/>
            <person name="Martin F.M."/>
        </authorList>
    </citation>
    <scope>NUCLEOTIDE SEQUENCE</scope>
    <source>
        <strain evidence="1">FP105234-sp</strain>
    </source>
</reference>
<keyword evidence="2" id="KW-1185">Reference proteome</keyword>
<organism evidence="1 2">
    <name type="scientific">Auriscalpium vulgare</name>
    <dbReference type="NCBI Taxonomy" id="40419"/>
    <lineage>
        <taxon>Eukaryota</taxon>
        <taxon>Fungi</taxon>
        <taxon>Dikarya</taxon>
        <taxon>Basidiomycota</taxon>
        <taxon>Agaricomycotina</taxon>
        <taxon>Agaricomycetes</taxon>
        <taxon>Russulales</taxon>
        <taxon>Auriscalpiaceae</taxon>
        <taxon>Auriscalpium</taxon>
    </lineage>
</organism>
<proteinExistence type="predicted"/>
<feature type="non-terminal residue" evidence="1">
    <location>
        <position position="129"/>
    </location>
</feature>
<comment type="caution">
    <text evidence="1">The sequence shown here is derived from an EMBL/GenBank/DDBJ whole genome shotgun (WGS) entry which is preliminary data.</text>
</comment>
<dbReference type="Proteomes" id="UP000814033">
    <property type="component" value="Unassembled WGS sequence"/>
</dbReference>
<accession>A0ACB8RLB2</accession>
<evidence type="ECO:0000313" key="2">
    <source>
        <dbReference type="Proteomes" id="UP000814033"/>
    </source>
</evidence>
<dbReference type="EMBL" id="MU275965">
    <property type="protein sequence ID" value="KAI0044981.1"/>
    <property type="molecule type" value="Genomic_DNA"/>
</dbReference>
<protein>
    <submittedName>
        <fullName evidence="1">Thioredoxin-like protein</fullName>
    </submittedName>
</protein>
<reference evidence="1" key="1">
    <citation type="submission" date="2021-02" db="EMBL/GenBank/DDBJ databases">
        <authorList>
            <consortium name="DOE Joint Genome Institute"/>
            <person name="Ahrendt S."/>
            <person name="Looney B.P."/>
            <person name="Miyauchi S."/>
            <person name="Morin E."/>
            <person name="Drula E."/>
            <person name="Courty P.E."/>
            <person name="Chicoki N."/>
            <person name="Fauchery L."/>
            <person name="Kohler A."/>
            <person name="Kuo A."/>
            <person name="Labutti K."/>
            <person name="Pangilinan J."/>
            <person name="Lipzen A."/>
            <person name="Riley R."/>
            <person name="Andreopoulos W."/>
            <person name="He G."/>
            <person name="Johnson J."/>
            <person name="Barry K.W."/>
            <person name="Grigoriev I.V."/>
            <person name="Nagy L."/>
            <person name="Hibbett D."/>
            <person name="Henrissat B."/>
            <person name="Matheny P.B."/>
            <person name="Labbe J."/>
            <person name="Martin F."/>
        </authorList>
    </citation>
    <scope>NUCLEOTIDE SEQUENCE</scope>
    <source>
        <strain evidence="1">FP105234-sp</strain>
    </source>
</reference>